<dbReference type="Pfam" id="PF00271">
    <property type="entry name" value="Helicase_C"/>
    <property type="match status" value="1"/>
</dbReference>
<evidence type="ECO:0000256" key="1">
    <source>
        <dbReference type="ARBA" id="ARBA00001946"/>
    </source>
</evidence>
<dbReference type="InterPro" id="IPR044876">
    <property type="entry name" value="HRDC_dom_sf"/>
</dbReference>
<dbReference type="Pfam" id="PF00570">
    <property type="entry name" value="HRDC"/>
    <property type="match status" value="1"/>
</dbReference>
<evidence type="ECO:0000256" key="9">
    <source>
        <dbReference type="ARBA" id="ARBA00022833"/>
    </source>
</evidence>
<accession>A0A1I2AZ98</accession>
<name>A0A1I2AZ98_9BACT</name>
<organism evidence="20 21">
    <name type="scientific">Thermoflexibacter ruber</name>
    <dbReference type="NCBI Taxonomy" id="1003"/>
    <lineage>
        <taxon>Bacteria</taxon>
        <taxon>Pseudomonadati</taxon>
        <taxon>Bacteroidota</taxon>
        <taxon>Cytophagia</taxon>
        <taxon>Cytophagales</taxon>
        <taxon>Thermoflexibacteraceae</taxon>
        <taxon>Thermoflexibacter</taxon>
    </lineage>
</organism>
<keyword evidence="6" id="KW-0227">DNA damage</keyword>
<dbReference type="AlphaFoldDB" id="A0A1I2AZ98"/>
<dbReference type="InterPro" id="IPR002121">
    <property type="entry name" value="HRDC_dom"/>
</dbReference>
<dbReference type="InterPro" id="IPR032284">
    <property type="entry name" value="RecQ_Zn-bd"/>
</dbReference>
<dbReference type="Pfam" id="PF14493">
    <property type="entry name" value="HTH_40"/>
    <property type="match status" value="1"/>
</dbReference>
<keyword evidence="4" id="KW-0479">Metal-binding</keyword>
<dbReference type="InterPro" id="IPR010997">
    <property type="entry name" value="HRDC-like_sf"/>
</dbReference>
<evidence type="ECO:0000256" key="8">
    <source>
        <dbReference type="ARBA" id="ARBA00022806"/>
    </source>
</evidence>
<dbReference type="GO" id="GO:0006310">
    <property type="term" value="P:DNA recombination"/>
    <property type="evidence" value="ECO:0007669"/>
    <property type="project" value="UniProtKB-UniRule"/>
</dbReference>
<keyword evidence="7" id="KW-0378">Hydrolase</keyword>
<evidence type="ECO:0000256" key="7">
    <source>
        <dbReference type="ARBA" id="ARBA00022801"/>
    </source>
</evidence>
<evidence type="ECO:0000256" key="15">
    <source>
        <dbReference type="ARBA" id="ARBA00034617"/>
    </source>
</evidence>
<comment type="similarity">
    <text evidence="3">Belongs to the helicase family. RecQ subfamily.</text>
</comment>
<dbReference type="EC" id="5.6.2.4" evidence="16"/>
<dbReference type="GO" id="GO:0005524">
    <property type="term" value="F:ATP binding"/>
    <property type="evidence" value="ECO:0007669"/>
    <property type="project" value="UniProtKB-KW"/>
</dbReference>
<feature type="domain" description="Helicase C-terminal" evidence="19">
    <location>
        <begin position="236"/>
        <end position="378"/>
    </location>
</feature>
<reference evidence="20 21" key="1">
    <citation type="submission" date="2016-10" db="EMBL/GenBank/DDBJ databases">
        <authorList>
            <person name="de Groot N.N."/>
        </authorList>
    </citation>
    <scope>NUCLEOTIDE SEQUENCE [LARGE SCALE GENOMIC DNA]</scope>
    <source>
        <strain>GEY</strain>
        <strain evidence="21">DSM 9560</strain>
    </source>
</reference>
<dbReference type="PANTHER" id="PTHR13710">
    <property type="entry name" value="DNA HELICASE RECQ FAMILY MEMBER"/>
    <property type="match status" value="1"/>
</dbReference>
<dbReference type="InterPro" id="IPR018982">
    <property type="entry name" value="RQC_domain"/>
</dbReference>
<keyword evidence="9" id="KW-0862">Zinc</keyword>
<dbReference type="GO" id="GO:0043590">
    <property type="term" value="C:bacterial nucleoid"/>
    <property type="evidence" value="ECO:0007669"/>
    <property type="project" value="TreeGrafter"/>
</dbReference>
<dbReference type="SUPFAM" id="SSF47819">
    <property type="entry name" value="HRDC-like"/>
    <property type="match status" value="1"/>
</dbReference>
<dbReference type="Pfam" id="PF09382">
    <property type="entry name" value="RQC"/>
    <property type="match status" value="1"/>
</dbReference>
<dbReference type="STRING" id="1003.SAMN04488541_100239"/>
<dbReference type="SUPFAM" id="SSF52540">
    <property type="entry name" value="P-loop containing nucleoside triphosphate hydrolases"/>
    <property type="match status" value="2"/>
</dbReference>
<dbReference type="InterPro" id="IPR006293">
    <property type="entry name" value="DNA_helicase_ATP-dep_RecQ_bac"/>
</dbReference>
<dbReference type="NCBIfam" id="TIGR00614">
    <property type="entry name" value="recQ_fam"/>
    <property type="match status" value="1"/>
</dbReference>
<dbReference type="GO" id="GO:0046872">
    <property type="term" value="F:metal ion binding"/>
    <property type="evidence" value="ECO:0007669"/>
    <property type="project" value="UniProtKB-KW"/>
</dbReference>
<dbReference type="InterPro" id="IPR004589">
    <property type="entry name" value="DNA_helicase_ATP-dep_RecQ"/>
</dbReference>
<keyword evidence="13" id="KW-0234">DNA repair</keyword>
<dbReference type="Gene3D" id="1.10.10.10">
    <property type="entry name" value="Winged helix-like DNA-binding domain superfamily/Winged helix DNA-binding domain"/>
    <property type="match status" value="1"/>
</dbReference>
<dbReference type="GO" id="GO:0003677">
    <property type="term" value="F:DNA binding"/>
    <property type="evidence" value="ECO:0007669"/>
    <property type="project" value="UniProtKB-KW"/>
</dbReference>
<dbReference type="PROSITE" id="PS51192">
    <property type="entry name" value="HELICASE_ATP_BIND_1"/>
    <property type="match status" value="1"/>
</dbReference>
<dbReference type="SMART" id="SM00956">
    <property type="entry name" value="RQC"/>
    <property type="match status" value="1"/>
</dbReference>
<keyword evidence="8 20" id="KW-0347">Helicase</keyword>
<dbReference type="GO" id="GO:0005737">
    <property type="term" value="C:cytoplasm"/>
    <property type="evidence" value="ECO:0007669"/>
    <property type="project" value="TreeGrafter"/>
</dbReference>
<dbReference type="GO" id="GO:0006281">
    <property type="term" value="P:DNA repair"/>
    <property type="evidence" value="ECO:0007669"/>
    <property type="project" value="UniProtKB-KW"/>
</dbReference>
<evidence type="ECO:0000256" key="6">
    <source>
        <dbReference type="ARBA" id="ARBA00022763"/>
    </source>
</evidence>
<keyword evidence="14" id="KW-0413">Isomerase</keyword>
<sequence length="729" mass="83229">MLNFVYFCIAKKLIMQAALLSQAKEALKKYFGYDTFRPMQAEIVQSVLYQRDTLVLMPTGGGKSVCFQIPAMVMEGLCVVISPLIALMKDQVEGLKANGIPASFLNSTQNTQELAITENLAYRGEIKLLYVSPEKLMTPGFINFLKKLKISLFAIDEAHCVSTWGHDFRPEYTQLGALREYFPHIPIIALTATADKLTRKDIVQLLKLNEPEIFIASFDRPNLSLTVMPAQNRFGLIQRFLRNHPRQSGIIYCLSRKGTEDLAEKLQNEGFNAAFYHAGMTAEERNLTQEAFINDQTQIICATIAFGMGIDKSNVRWVIHYNLPKNLESYYQEIGRAGRDGLKSDTLLFYSYRDVLTLREMITSNQNPNTEVQLMKLERMQQFAEAQICRRKILLSYFNEDLLHNCNNCDVCRNPPAWFDGTVVAQKALSAVARTNEKVGMSMLIDILRGSARKEIIEKNYDQIKTYGAGKDISIADWQQYLLQLLQLGLIEVAYDEGNTLKLTEASKQVLFGNRKVNLVQMSVILQKNQEKKEEVKEKPASQVLKEELFDQLVALRKEIALAEGIPPYLVFTDATLTEIAEKKPLIEADMKNISGVGERKYKQYGRKFLKVVYDFALEKIKQGEKVTGGTYLLSFDMWRQGKKLEEIAQERKLSPMTIVSHLTYLYENGYKIDISQFVNLEEISKVKEANLALGQGEKVKEIFEFLKEEISMNKIRFALSYLKRNENK</sequence>
<dbReference type="GO" id="GO:0043138">
    <property type="term" value="F:3'-5' DNA helicase activity"/>
    <property type="evidence" value="ECO:0007669"/>
    <property type="project" value="UniProtKB-EC"/>
</dbReference>
<dbReference type="SMART" id="SM00487">
    <property type="entry name" value="DEXDc"/>
    <property type="match status" value="1"/>
</dbReference>
<evidence type="ECO:0000259" key="17">
    <source>
        <dbReference type="PROSITE" id="PS50967"/>
    </source>
</evidence>
<keyword evidence="5" id="KW-0547">Nucleotide-binding</keyword>
<dbReference type="InterPro" id="IPR036388">
    <property type="entry name" value="WH-like_DNA-bd_sf"/>
</dbReference>
<comment type="cofactor">
    <cofactor evidence="2">
        <name>Zn(2+)</name>
        <dbReference type="ChEBI" id="CHEBI:29105"/>
    </cofactor>
</comment>
<keyword evidence="21" id="KW-1185">Reference proteome</keyword>
<dbReference type="CDD" id="cd18794">
    <property type="entry name" value="SF2_C_RecQ"/>
    <property type="match status" value="1"/>
</dbReference>
<dbReference type="GO" id="GO:0016787">
    <property type="term" value="F:hydrolase activity"/>
    <property type="evidence" value="ECO:0007669"/>
    <property type="project" value="UniProtKB-KW"/>
</dbReference>
<comment type="catalytic activity">
    <reaction evidence="15">
        <text>Couples ATP hydrolysis with the unwinding of duplex DNA by translocating in the 3'-5' direction.</text>
        <dbReference type="EC" id="5.6.2.4"/>
    </reaction>
</comment>
<keyword evidence="12" id="KW-0233">DNA recombination</keyword>
<dbReference type="GO" id="GO:0030894">
    <property type="term" value="C:replisome"/>
    <property type="evidence" value="ECO:0007669"/>
    <property type="project" value="TreeGrafter"/>
</dbReference>
<dbReference type="InterPro" id="IPR029491">
    <property type="entry name" value="Helicase_HTH"/>
</dbReference>
<dbReference type="InterPro" id="IPR027417">
    <property type="entry name" value="P-loop_NTPase"/>
</dbReference>
<dbReference type="PANTHER" id="PTHR13710:SF105">
    <property type="entry name" value="ATP-DEPENDENT DNA HELICASE Q1"/>
    <property type="match status" value="1"/>
</dbReference>
<dbReference type="Gene3D" id="3.40.50.300">
    <property type="entry name" value="P-loop containing nucleotide triphosphate hydrolases"/>
    <property type="match status" value="2"/>
</dbReference>
<gene>
    <name evidence="20" type="ORF">SAMN04488541_100239</name>
</gene>
<feature type="domain" description="Helicase ATP-binding" evidence="18">
    <location>
        <begin position="44"/>
        <end position="212"/>
    </location>
</feature>
<dbReference type="Pfam" id="PF00270">
    <property type="entry name" value="DEAD"/>
    <property type="match status" value="1"/>
</dbReference>
<proteinExistence type="inferred from homology"/>
<evidence type="ECO:0000256" key="16">
    <source>
        <dbReference type="NCBIfam" id="TIGR01389"/>
    </source>
</evidence>
<dbReference type="Gene3D" id="1.10.150.80">
    <property type="entry name" value="HRDC domain"/>
    <property type="match status" value="1"/>
</dbReference>
<evidence type="ECO:0000256" key="11">
    <source>
        <dbReference type="ARBA" id="ARBA00023125"/>
    </source>
</evidence>
<dbReference type="NCBIfam" id="TIGR01389">
    <property type="entry name" value="recQ"/>
    <property type="match status" value="1"/>
</dbReference>
<feature type="domain" description="HRDC" evidence="17">
    <location>
        <begin position="543"/>
        <end position="623"/>
    </location>
</feature>
<evidence type="ECO:0000256" key="5">
    <source>
        <dbReference type="ARBA" id="ARBA00022741"/>
    </source>
</evidence>
<evidence type="ECO:0000256" key="13">
    <source>
        <dbReference type="ARBA" id="ARBA00023204"/>
    </source>
</evidence>
<keyword evidence="10" id="KW-0067">ATP-binding</keyword>
<dbReference type="Pfam" id="PF16124">
    <property type="entry name" value="RecQ_Zn_bind"/>
    <property type="match status" value="1"/>
</dbReference>
<evidence type="ECO:0000256" key="10">
    <source>
        <dbReference type="ARBA" id="ARBA00022840"/>
    </source>
</evidence>
<dbReference type="SMART" id="SM00490">
    <property type="entry name" value="HELICc"/>
    <property type="match status" value="1"/>
</dbReference>
<dbReference type="SMART" id="SM00341">
    <property type="entry name" value="HRDC"/>
    <property type="match status" value="1"/>
</dbReference>
<evidence type="ECO:0000256" key="4">
    <source>
        <dbReference type="ARBA" id="ARBA00022723"/>
    </source>
</evidence>
<dbReference type="CDD" id="cd17920">
    <property type="entry name" value="DEXHc_RecQ"/>
    <property type="match status" value="1"/>
</dbReference>
<dbReference type="FunFam" id="3.40.50.300:FF:000296">
    <property type="entry name" value="ATP-dependent DNA helicase RecQ"/>
    <property type="match status" value="1"/>
</dbReference>
<keyword evidence="11" id="KW-0238">DNA-binding</keyword>
<evidence type="ECO:0000256" key="12">
    <source>
        <dbReference type="ARBA" id="ARBA00023172"/>
    </source>
</evidence>
<evidence type="ECO:0000256" key="3">
    <source>
        <dbReference type="ARBA" id="ARBA00005446"/>
    </source>
</evidence>
<dbReference type="FunFam" id="3.40.50.300:FF:000156">
    <property type="entry name" value="ATP-dependent DNA helicase recQ"/>
    <property type="match status" value="1"/>
</dbReference>
<evidence type="ECO:0000259" key="19">
    <source>
        <dbReference type="PROSITE" id="PS51194"/>
    </source>
</evidence>
<evidence type="ECO:0000313" key="20">
    <source>
        <dbReference type="EMBL" id="SFE48333.1"/>
    </source>
</evidence>
<dbReference type="InterPro" id="IPR001650">
    <property type="entry name" value="Helicase_C-like"/>
</dbReference>
<protein>
    <recommendedName>
        <fullName evidence="16">DNA helicase RecQ</fullName>
        <ecNumber evidence="16">5.6.2.4</ecNumber>
    </recommendedName>
</protein>
<dbReference type="PROSITE" id="PS51194">
    <property type="entry name" value="HELICASE_CTER"/>
    <property type="match status" value="1"/>
</dbReference>
<evidence type="ECO:0000259" key="18">
    <source>
        <dbReference type="PROSITE" id="PS51192"/>
    </source>
</evidence>
<dbReference type="GO" id="GO:0009432">
    <property type="term" value="P:SOS response"/>
    <property type="evidence" value="ECO:0007669"/>
    <property type="project" value="UniProtKB-UniRule"/>
</dbReference>
<evidence type="ECO:0000313" key="21">
    <source>
        <dbReference type="Proteomes" id="UP000199513"/>
    </source>
</evidence>
<dbReference type="InterPro" id="IPR011545">
    <property type="entry name" value="DEAD/DEAH_box_helicase_dom"/>
</dbReference>
<evidence type="ECO:0000256" key="14">
    <source>
        <dbReference type="ARBA" id="ARBA00023235"/>
    </source>
</evidence>
<dbReference type="InterPro" id="IPR014001">
    <property type="entry name" value="Helicase_ATP-bd"/>
</dbReference>
<dbReference type="PROSITE" id="PS50967">
    <property type="entry name" value="HRDC"/>
    <property type="match status" value="1"/>
</dbReference>
<evidence type="ECO:0000256" key="2">
    <source>
        <dbReference type="ARBA" id="ARBA00001947"/>
    </source>
</evidence>
<comment type="cofactor">
    <cofactor evidence="1">
        <name>Mg(2+)</name>
        <dbReference type="ChEBI" id="CHEBI:18420"/>
    </cofactor>
</comment>
<dbReference type="EMBL" id="FONY01000002">
    <property type="protein sequence ID" value="SFE48333.1"/>
    <property type="molecule type" value="Genomic_DNA"/>
</dbReference>
<dbReference type="GO" id="GO:0009378">
    <property type="term" value="F:four-way junction helicase activity"/>
    <property type="evidence" value="ECO:0007669"/>
    <property type="project" value="TreeGrafter"/>
</dbReference>
<dbReference type="GO" id="GO:0006260">
    <property type="term" value="P:DNA replication"/>
    <property type="evidence" value="ECO:0007669"/>
    <property type="project" value="InterPro"/>
</dbReference>
<dbReference type="Proteomes" id="UP000199513">
    <property type="component" value="Unassembled WGS sequence"/>
</dbReference>